<evidence type="ECO:0000256" key="1">
    <source>
        <dbReference type="SAM" id="MobiDB-lite"/>
    </source>
</evidence>
<name>A0A086LYP3_TOXGO</name>
<dbReference type="AlphaFoldDB" id="A0A086LYP3"/>
<evidence type="ECO:0000313" key="3">
    <source>
        <dbReference type="Proteomes" id="UP000028834"/>
    </source>
</evidence>
<accession>A0A086LYP3</accession>
<evidence type="ECO:0000313" key="2">
    <source>
        <dbReference type="EMBL" id="KFG61761.1"/>
    </source>
</evidence>
<feature type="region of interest" description="Disordered" evidence="1">
    <location>
        <begin position="114"/>
        <end position="141"/>
    </location>
</feature>
<sequence length="215" mass="23681">MPPATTSEMVFRYLTRGWVFSAASKDPAIFERRGKRIGSVTEQSYECYRRRKRRRLSSSIRFPGAAFLPKDSGKIDSISDRQGPPLCFFLTFCTLRLLVHPHVVHPVSAVKNTGLSPPGPVESKTSSTSRVYRHPGGSRDMSGKISSHLLFSVSKSAPTRQEAKSFVSLFSRGRLPLSVGFSSAFFSVSRPSPVLLITMCKCMGEFSGVSSPLDL</sequence>
<proteinExistence type="predicted"/>
<gene>
    <name evidence="2" type="ORF">TGRUB_204315</name>
</gene>
<protein>
    <submittedName>
        <fullName evidence="2">Putative transmembrane protein</fullName>
    </submittedName>
</protein>
<reference evidence="2 3" key="1">
    <citation type="submission" date="2014-05" db="EMBL/GenBank/DDBJ databases">
        <authorList>
            <person name="Sibley D."/>
            <person name="Venepally P."/>
            <person name="Karamycheva S."/>
            <person name="Hadjithomas M."/>
            <person name="Khan A."/>
            <person name="Brunk B."/>
            <person name="Roos D."/>
            <person name="Caler E."/>
            <person name="Lorenzi H."/>
        </authorList>
    </citation>
    <scope>NUCLEOTIDE SEQUENCE [LARGE SCALE GENOMIC DNA]</scope>
    <source>
        <strain evidence="2 3">RUB</strain>
    </source>
</reference>
<dbReference type="Proteomes" id="UP000028834">
    <property type="component" value="Unassembled WGS sequence"/>
</dbReference>
<dbReference type="OrthoDB" id="10405258at2759"/>
<keyword evidence="2" id="KW-0812">Transmembrane</keyword>
<dbReference type="EMBL" id="AFYV02001510">
    <property type="protein sequence ID" value="KFG61761.1"/>
    <property type="molecule type" value="Genomic_DNA"/>
</dbReference>
<keyword evidence="2" id="KW-0472">Membrane</keyword>
<organism evidence="2 3">
    <name type="scientific">Toxoplasma gondii RUB</name>
    <dbReference type="NCBI Taxonomy" id="935652"/>
    <lineage>
        <taxon>Eukaryota</taxon>
        <taxon>Sar</taxon>
        <taxon>Alveolata</taxon>
        <taxon>Apicomplexa</taxon>
        <taxon>Conoidasida</taxon>
        <taxon>Coccidia</taxon>
        <taxon>Eucoccidiorida</taxon>
        <taxon>Eimeriorina</taxon>
        <taxon>Sarcocystidae</taxon>
        <taxon>Toxoplasma</taxon>
    </lineage>
</organism>
<dbReference type="VEuPathDB" id="ToxoDB:TGRUB_204315"/>
<comment type="caution">
    <text evidence="2">The sequence shown here is derived from an EMBL/GenBank/DDBJ whole genome shotgun (WGS) entry which is preliminary data.</text>
</comment>